<dbReference type="Gene3D" id="3.80.10.10">
    <property type="entry name" value="Ribonuclease Inhibitor"/>
    <property type="match status" value="2"/>
</dbReference>
<gene>
    <name evidence="6" type="ORF">BOLC3T13484H</name>
</gene>
<reference evidence="6" key="1">
    <citation type="submission" date="2018-11" db="EMBL/GenBank/DDBJ databases">
        <authorList>
            <consortium name="Genoscope - CEA"/>
            <person name="William W."/>
        </authorList>
    </citation>
    <scope>NUCLEOTIDE SEQUENCE</scope>
</reference>
<dbReference type="GO" id="GO:0043531">
    <property type="term" value="F:ADP binding"/>
    <property type="evidence" value="ECO:0007669"/>
    <property type="project" value="InterPro"/>
</dbReference>
<dbReference type="SUPFAM" id="SSF52540">
    <property type="entry name" value="P-loop containing nucleoside triphosphate hydrolases"/>
    <property type="match status" value="1"/>
</dbReference>
<evidence type="ECO:0000256" key="2">
    <source>
        <dbReference type="ARBA" id="ARBA00022737"/>
    </source>
</evidence>
<dbReference type="InterPro" id="IPR000157">
    <property type="entry name" value="TIR_dom"/>
</dbReference>
<dbReference type="AlphaFoldDB" id="A0A3P6AH15"/>
<dbReference type="GO" id="GO:0006952">
    <property type="term" value="P:defense response"/>
    <property type="evidence" value="ECO:0007669"/>
    <property type="project" value="UniProtKB-KW"/>
</dbReference>
<evidence type="ECO:0000313" key="6">
    <source>
        <dbReference type="EMBL" id="VDC86713.1"/>
    </source>
</evidence>
<dbReference type="SUPFAM" id="SSF52058">
    <property type="entry name" value="L domain-like"/>
    <property type="match status" value="1"/>
</dbReference>
<dbReference type="InterPro" id="IPR002182">
    <property type="entry name" value="NB-ARC"/>
</dbReference>
<keyword evidence="2" id="KW-0677">Repeat</keyword>
<dbReference type="InterPro" id="IPR036390">
    <property type="entry name" value="WH_DNA-bd_sf"/>
</dbReference>
<dbReference type="EMBL" id="LR031872">
    <property type="protein sequence ID" value="VDC86713.1"/>
    <property type="molecule type" value="Genomic_DNA"/>
</dbReference>
<dbReference type="PANTHER" id="PTHR11017:SF479">
    <property type="entry name" value="DISEASE RESISTANCE PROTEIN (TIR-NBS-LRR CLASS) FAMILY"/>
    <property type="match status" value="1"/>
</dbReference>
<dbReference type="PANTHER" id="PTHR11017">
    <property type="entry name" value="LEUCINE-RICH REPEAT-CONTAINING PROTEIN"/>
    <property type="match status" value="1"/>
</dbReference>
<accession>A0A3P6AH15</accession>
<dbReference type="GO" id="GO:0007165">
    <property type="term" value="P:signal transduction"/>
    <property type="evidence" value="ECO:0007669"/>
    <property type="project" value="InterPro"/>
</dbReference>
<feature type="compositionally biased region" description="Acidic residues" evidence="4">
    <location>
        <begin position="1000"/>
        <end position="1010"/>
    </location>
</feature>
<dbReference type="PROSITE" id="PS50104">
    <property type="entry name" value="TIR"/>
    <property type="match status" value="1"/>
</dbReference>
<dbReference type="InterPro" id="IPR044974">
    <property type="entry name" value="Disease_R_plants"/>
</dbReference>
<sequence>MDFKKSSHSVNIICSGTERYSFVSHLSRALGRRGISVSVFADADVKKHETDSFPDDQNHVVSVMVFSETYKSSIPWFATHLEGHKNKGYVVVPVFYGVDSSVVKSDLECLTTLPEDGNLTRHQSSDSELVKEIVRVVHGKLSYTERIGTYSRLLEIENLICQQPWDVRSLGIWGMPGIGKTTLAKAVFDQIHSDYYASCFIEKFDEGFSEGKPQRLLKEKILNIVITKLDVSSTYTTRLSLLRDKLRDTRILLVLDDVRNPLVAESFLGRLDWFGHGSLIIITSRDKQVFALCQVNQIYKVQGLNEQEAQQLFSQTAFGKDVPEQDDKELSKKVFHYANGNPLALTIYGQKLKGKKSSTMEAAFLELKRCPPEKIQDGIRSVYNTLGDNEKHIFLSIACFFKGENVDYVAELLKGCGYFPRAGIDILVDKCMLAISENILQMNDLIQDIFRHIITGDRIQMKKCTTLWQPSSIRYEEDELKGDGQLRETPECLMVTKEIQGMSLDTSNVMFTVNSDAVKNMTSLRFLKIYNSHSKNAPGLKFPEENFLLSKLRLLHWENYPFKSLPENFDLQELVKLNMPKSKLTELRAITENLQKLKMVDLRHSSELVEFSIHEYAQNIEMIDLQGCKGLESFPAMTKLQNLQVLNLSGCSNIKAVPGLPPNIKELYLEGTSIEELPKSFAASIEHIDLESASSYNQGFRKLVRLIMKNCTRLRSLVDMCELESLQVLNLSGCSSIEEIKGLPKSIKELYLAGTRIRELPELPESLEVLNAHDCKLLKTVRLGFKQLPRHYTFSNCFSLSSETTAEFLEKGVTRVIMSATEENQEHIKTRAFNMCFPADKRHSTFFRWREGPCVTVERPPRTQKTLLGFAMSVLVSFPEKSHDLADLGIMCTCTWGTKKGHFGKIERVFKCWTPTEAPSVEKDHMFVLYDSEIHPDAGEQTDSDDEIKFEFHTVSGENKLLGDTSCMVKGCGVKVITPPEADKLVSGITRESKAINIIEEDTIVTDQEETLPSPGEPEVTSAGDIEHEYLHQKPEATSSSSSSSESHKQVKSKGIAIWKWLACFRHKKLKSRKRLTRVLQESKEKDKIKLVDDEDQIKHVHPRHR</sequence>
<proteinExistence type="predicted"/>
<evidence type="ECO:0000256" key="1">
    <source>
        <dbReference type="ARBA" id="ARBA00022614"/>
    </source>
</evidence>
<dbReference type="InterPro" id="IPR035897">
    <property type="entry name" value="Toll_tir_struct_dom_sf"/>
</dbReference>
<keyword evidence="3" id="KW-0611">Plant defense</keyword>
<evidence type="ECO:0000259" key="5">
    <source>
        <dbReference type="PROSITE" id="PS50104"/>
    </source>
</evidence>
<feature type="region of interest" description="Disordered" evidence="4">
    <location>
        <begin position="1085"/>
        <end position="1106"/>
    </location>
</feature>
<dbReference type="Gene3D" id="1.10.8.430">
    <property type="entry name" value="Helical domain of apoptotic protease-activating factors"/>
    <property type="match status" value="1"/>
</dbReference>
<feature type="region of interest" description="Disordered" evidence="4">
    <location>
        <begin position="1000"/>
        <end position="1022"/>
    </location>
</feature>
<name>A0A3P6AH15_BRAOL</name>
<dbReference type="Pfam" id="PF23282">
    <property type="entry name" value="WHD_ROQ1"/>
    <property type="match status" value="1"/>
</dbReference>
<dbReference type="InterPro" id="IPR058192">
    <property type="entry name" value="WHD_ROQ1-like"/>
</dbReference>
<dbReference type="SUPFAM" id="SSF52200">
    <property type="entry name" value="Toll/Interleukin receptor TIR domain"/>
    <property type="match status" value="1"/>
</dbReference>
<dbReference type="InterPro" id="IPR042197">
    <property type="entry name" value="Apaf_helical"/>
</dbReference>
<dbReference type="PRINTS" id="PR00364">
    <property type="entry name" value="DISEASERSIST"/>
</dbReference>
<dbReference type="InterPro" id="IPR032675">
    <property type="entry name" value="LRR_dom_sf"/>
</dbReference>
<organism evidence="6">
    <name type="scientific">Brassica oleracea</name>
    <name type="common">Wild cabbage</name>
    <dbReference type="NCBI Taxonomy" id="3712"/>
    <lineage>
        <taxon>Eukaryota</taxon>
        <taxon>Viridiplantae</taxon>
        <taxon>Streptophyta</taxon>
        <taxon>Embryophyta</taxon>
        <taxon>Tracheophyta</taxon>
        <taxon>Spermatophyta</taxon>
        <taxon>Magnoliopsida</taxon>
        <taxon>eudicotyledons</taxon>
        <taxon>Gunneridae</taxon>
        <taxon>Pentapetalae</taxon>
        <taxon>rosids</taxon>
        <taxon>malvids</taxon>
        <taxon>Brassicales</taxon>
        <taxon>Brassicaceae</taxon>
        <taxon>Brassiceae</taxon>
        <taxon>Brassica</taxon>
    </lineage>
</organism>
<keyword evidence="1" id="KW-0433">Leucine-rich repeat</keyword>
<evidence type="ECO:0000256" key="4">
    <source>
        <dbReference type="SAM" id="MobiDB-lite"/>
    </source>
</evidence>
<dbReference type="Gene3D" id="3.40.50.10140">
    <property type="entry name" value="Toll/interleukin-1 receptor homology (TIR) domain"/>
    <property type="match status" value="1"/>
</dbReference>
<feature type="domain" description="TIR" evidence="5">
    <location>
        <begin position="6"/>
        <end position="141"/>
    </location>
</feature>
<protein>
    <recommendedName>
        <fullName evidence="5">TIR domain-containing protein</fullName>
    </recommendedName>
</protein>
<dbReference type="Gene3D" id="3.40.50.300">
    <property type="entry name" value="P-loop containing nucleotide triphosphate hydrolases"/>
    <property type="match status" value="1"/>
</dbReference>
<dbReference type="Pfam" id="PF00931">
    <property type="entry name" value="NB-ARC"/>
    <property type="match status" value="1"/>
</dbReference>
<evidence type="ECO:0000256" key="3">
    <source>
        <dbReference type="ARBA" id="ARBA00022821"/>
    </source>
</evidence>
<dbReference type="InterPro" id="IPR027417">
    <property type="entry name" value="P-loop_NTPase"/>
</dbReference>
<dbReference type="SUPFAM" id="SSF46785">
    <property type="entry name" value="Winged helix' DNA-binding domain"/>
    <property type="match status" value="1"/>
</dbReference>